<evidence type="ECO:0000313" key="1">
    <source>
        <dbReference type="EMBL" id="KZT25542.1"/>
    </source>
</evidence>
<accession>A0A165SR44</accession>
<dbReference type="Proteomes" id="UP000076761">
    <property type="component" value="Unassembled WGS sequence"/>
</dbReference>
<protein>
    <submittedName>
        <fullName evidence="1">Uncharacterized protein</fullName>
    </submittedName>
</protein>
<evidence type="ECO:0000313" key="2">
    <source>
        <dbReference type="Proteomes" id="UP000076761"/>
    </source>
</evidence>
<dbReference type="AlphaFoldDB" id="A0A165SR44"/>
<gene>
    <name evidence="1" type="ORF">NEOLEDRAFT_1147899</name>
</gene>
<keyword evidence="2" id="KW-1185">Reference proteome</keyword>
<dbReference type="InParanoid" id="A0A165SR44"/>
<organism evidence="1 2">
    <name type="scientific">Neolentinus lepideus HHB14362 ss-1</name>
    <dbReference type="NCBI Taxonomy" id="1314782"/>
    <lineage>
        <taxon>Eukaryota</taxon>
        <taxon>Fungi</taxon>
        <taxon>Dikarya</taxon>
        <taxon>Basidiomycota</taxon>
        <taxon>Agaricomycotina</taxon>
        <taxon>Agaricomycetes</taxon>
        <taxon>Gloeophyllales</taxon>
        <taxon>Gloeophyllaceae</taxon>
        <taxon>Neolentinus</taxon>
    </lineage>
</organism>
<sequence length="165" mass="18366">MSGSDDMDMVAHGALPMSAFDKLGLSPPLCFQIVNLEFLSDLLSGLQMPEDLIENYRVVQRIGREAVKWLMYAMGCSVIREGSGWNWDNSLHDYVVTLILHPTKSQAIQTDPTLDVFALASVGNDLSMPPTPIIPPLMLEDDSDIEYLGEGEKDMDIEDENCEEE</sequence>
<dbReference type="EMBL" id="KV425571">
    <property type="protein sequence ID" value="KZT25542.1"/>
    <property type="molecule type" value="Genomic_DNA"/>
</dbReference>
<proteinExistence type="predicted"/>
<reference evidence="1 2" key="1">
    <citation type="journal article" date="2016" name="Mol. Biol. Evol.">
        <title>Comparative Genomics of Early-Diverging Mushroom-Forming Fungi Provides Insights into the Origins of Lignocellulose Decay Capabilities.</title>
        <authorList>
            <person name="Nagy L.G."/>
            <person name="Riley R."/>
            <person name="Tritt A."/>
            <person name="Adam C."/>
            <person name="Daum C."/>
            <person name="Floudas D."/>
            <person name="Sun H."/>
            <person name="Yadav J.S."/>
            <person name="Pangilinan J."/>
            <person name="Larsson K.H."/>
            <person name="Matsuura K."/>
            <person name="Barry K."/>
            <person name="Labutti K."/>
            <person name="Kuo R."/>
            <person name="Ohm R.A."/>
            <person name="Bhattacharya S.S."/>
            <person name="Shirouzu T."/>
            <person name="Yoshinaga Y."/>
            <person name="Martin F.M."/>
            <person name="Grigoriev I.V."/>
            <person name="Hibbett D.S."/>
        </authorList>
    </citation>
    <scope>NUCLEOTIDE SEQUENCE [LARGE SCALE GENOMIC DNA]</scope>
    <source>
        <strain evidence="1 2">HHB14362 ss-1</strain>
    </source>
</reference>
<name>A0A165SR44_9AGAM</name>